<dbReference type="SUPFAM" id="SSF56349">
    <property type="entry name" value="DNA breaking-rejoining enzymes"/>
    <property type="match status" value="1"/>
</dbReference>
<evidence type="ECO:0000313" key="4">
    <source>
        <dbReference type="EMBL" id="PIS14655.1"/>
    </source>
</evidence>
<keyword evidence="1 2" id="KW-0238">DNA-binding</keyword>
<dbReference type="PROSITE" id="PS51900">
    <property type="entry name" value="CB"/>
    <property type="match status" value="2"/>
</dbReference>
<evidence type="ECO:0000259" key="3">
    <source>
        <dbReference type="PROSITE" id="PS51900"/>
    </source>
</evidence>
<feature type="domain" description="Core-binding (CB)" evidence="3">
    <location>
        <begin position="5"/>
        <end position="96"/>
    </location>
</feature>
<feature type="domain" description="Core-binding (CB)" evidence="3">
    <location>
        <begin position="128"/>
        <end position="161"/>
    </location>
</feature>
<protein>
    <recommendedName>
        <fullName evidence="3">Core-binding (CB) domain-containing protein</fullName>
    </recommendedName>
</protein>
<dbReference type="EMBL" id="PEZI01000034">
    <property type="protein sequence ID" value="PIS14655.1"/>
    <property type="molecule type" value="Genomic_DNA"/>
</dbReference>
<dbReference type="GO" id="GO:0003677">
    <property type="term" value="F:DNA binding"/>
    <property type="evidence" value="ECO:0007669"/>
    <property type="project" value="UniProtKB-UniRule"/>
</dbReference>
<sequence length="161" mass="18664">MLSSMNLPENFKTYLKFKGASTVTIKNYAADCKHFLRWLYQKTKVNYRLVGGKEIFSLFTSENLKAYKNNLCQSNTSLATVNRRFSTLRKFGEFANSRGWLSENPALKIKNAVLQKTDDKNAGLKIMLGFKKYLEREKISPVTVKNYLSDLRHFLSWLKTT</sequence>
<dbReference type="GO" id="GO:0015074">
    <property type="term" value="P:DNA integration"/>
    <property type="evidence" value="ECO:0007669"/>
    <property type="project" value="InterPro"/>
</dbReference>
<dbReference type="Gene3D" id="1.10.150.130">
    <property type="match status" value="2"/>
</dbReference>
<dbReference type="InterPro" id="IPR011010">
    <property type="entry name" value="DNA_brk_join_enz"/>
</dbReference>
<comment type="caution">
    <text evidence="4">The sequence shown here is derived from an EMBL/GenBank/DDBJ whole genome shotgun (WGS) entry which is preliminary data.</text>
</comment>
<gene>
    <name evidence="4" type="ORF">COT64_01530</name>
</gene>
<dbReference type="Proteomes" id="UP000230775">
    <property type="component" value="Unassembled WGS sequence"/>
</dbReference>
<evidence type="ECO:0000256" key="2">
    <source>
        <dbReference type="PROSITE-ProRule" id="PRU01248"/>
    </source>
</evidence>
<dbReference type="InterPro" id="IPR044068">
    <property type="entry name" value="CB"/>
</dbReference>
<dbReference type="Pfam" id="PF02899">
    <property type="entry name" value="Phage_int_SAM_1"/>
    <property type="match status" value="1"/>
</dbReference>
<evidence type="ECO:0000256" key="1">
    <source>
        <dbReference type="ARBA" id="ARBA00023125"/>
    </source>
</evidence>
<reference evidence="5" key="1">
    <citation type="submission" date="2017-09" db="EMBL/GenBank/DDBJ databases">
        <title>Depth-based differentiation of microbial function through sediment-hosted aquifers and enrichment of novel symbionts in the deep terrestrial subsurface.</title>
        <authorList>
            <person name="Probst A.J."/>
            <person name="Ladd B."/>
            <person name="Jarett J.K."/>
            <person name="Geller-Mcgrath D.E."/>
            <person name="Sieber C.M.K."/>
            <person name="Emerson J.B."/>
            <person name="Anantharaman K."/>
            <person name="Thomas B.C."/>
            <person name="Malmstrom R."/>
            <person name="Stieglmeier M."/>
            <person name="Klingl A."/>
            <person name="Woyke T."/>
            <person name="Ryan C.M."/>
            <person name="Banfield J.F."/>
        </authorList>
    </citation>
    <scope>NUCLEOTIDE SEQUENCE [LARGE SCALE GENOMIC DNA]</scope>
</reference>
<organism evidence="4 5">
    <name type="scientific">Candidatus Shapirobacteria bacterium CG09_land_8_20_14_0_10_39_12</name>
    <dbReference type="NCBI Taxonomy" id="1974885"/>
    <lineage>
        <taxon>Bacteria</taxon>
        <taxon>Candidatus Shapironibacteriota</taxon>
    </lineage>
</organism>
<proteinExistence type="predicted"/>
<dbReference type="AlphaFoldDB" id="A0A2H0WPW5"/>
<dbReference type="InterPro" id="IPR010998">
    <property type="entry name" value="Integrase_recombinase_N"/>
</dbReference>
<name>A0A2H0WPW5_9BACT</name>
<dbReference type="InterPro" id="IPR004107">
    <property type="entry name" value="Integrase_SAM-like_N"/>
</dbReference>
<accession>A0A2H0WPW5</accession>
<evidence type="ECO:0000313" key="5">
    <source>
        <dbReference type="Proteomes" id="UP000230775"/>
    </source>
</evidence>